<reference evidence="1" key="1">
    <citation type="journal article" date="2023" name="G3 (Bethesda)">
        <title>Whole genome assemblies of Zophobas morio and Tenebrio molitor.</title>
        <authorList>
            <person name="Kaur S."/>
            <person name="Stinson S.A."/>
            <person name="diCenzo G.C."/>
        </authorList>
    </citation>
    <scope>NUCLEOTIDE SEQUENCE</scope>
    <source>
        <strain evidence="1">QUZm001</strain>
    </source>
</reference>
<comment type="caution">
    <text evidence="1">The sequence shown here is derived from an EMBL/GenBank/DDBJ whole genome shotgun (WGS) entry which is preliminary data.</text>
</comment>
<dbReference type="Proteomes" id="UP001168821">
    <property type="component" value="Unassembled WGS sequence"/>
</dbReference>
<accession>A0AA38M750</accession>
<dbReference type="AlphaFoldDB" id="A0AA38M750"/>
<proteinExistence type="predicted"/>
<sequence length="119" mass="13762">MASPVNPGFCSKVLYETWQSELLVTQFLRGHGAFRSFMYRIGKTTVDLCGSCQVQNTSEHAMFECRRSDSRRKVAEDTLSIKISTSSCVEIMLRDEESWAVIEELISSRMKMRRRKKEI</sequence>
<gene>
    <name evidence="1" type="ORF">Zmor_023484</name>
</gene>
<evidence type="ECO:0008006" key="3">
    <source>
        <dbReference type="Google" id="ProtNLM"/>
    </source>
</evidence>
<evidence type="ECO:0000313" key="2">
    <source>
        <dbReference type="Proteomes" id="UP001168821"/>
    </source>
</evidence>
<evidence type="ECO:0000313" key="1">
    <source>
        <dbReference type="EMBL" id="KAJ3645861.1"/>
    </source>
</evidence>
<dbReference type="EMBL" id="JALNTZ010000007">
    <property type="protein sequence ID" value="KAJ3645861.1"/>
    <property type="molecule type" value="Genomic_DNA"/>
</dbReference>
<protein>
    <recommendedName>
        <fullName evidence="3">Reverse transcriptase</fullName>
    </recommendedName>
</protein>
<name>A0AA38M750_9CUCU</name>
<keyword evidence="2" id="KW-1185">Reference proteome</keyword>
<organism evidence="1 2">
    <name type="scientific">Zophobas morio</name>
    <dbReference type="NCBI Taxonomy" id="2755281"/>
    <lineage>
        <taxon>Eukaryota</taxon>
        <taxon>Metazoa</taxon>
        <taxon>Ecdysozoa</taxon>
        <taxon>Arthropoda</taxon>
        <taxon>Hexapoda</taxon>
        <taxon>Insecta</taxon>
        <taxon>Pterygota</taxon>
        <taxon>Neoptera</taxon>
        <taxon>Endopterygota</taxon>
        <taxon>Coleoptera</taxon>
        <taxon>Polyphaga</taxon>
        <taxon>Cucujiformia</taxon>
        <taxon>Tenebrionidae</taxon>
        <taxon>Zophobas</taxon>
    </lineage>
</organism>